<evidence type="ECO:0000313" key="1">
    <source>
        <dbReference type="EMBL" id="MBX38941.1"/>
    </source>
</evidence>
<dbReference type="EMBL" id="GGEC01058457">
    <property type="protein sequence ID" value="MBX38941.1"/>
    <property type="molecule type" value="Transcribed_RNA"/>
</dbReference>
<reference evidence="1" key="1">
    <citation type="submission" date="2018-02" db="EMBL/GenBank/DDBJ databases">
        <title>Rhizophora mucronata_Transcriptome.</title>
        <authorList>
            <person name="Meera S.P."/>
            <person name="Sreeshan A."/>
            <person name="Augustine A."/>
        </authorList>
    </citation>
    <scope>NUCLEOTIDE SEQUENCE</scope>
    <source>
        <tissue evidence="1">Leaf</tissue>
    </source>
</reference>
<proteinExistence type="predicted"/>
<sequence>MLILDSNSSWAYFASRVFMIMLRNFSS</sequence>
<organism evidence="1">
    <name type="scientific">Rhizophora mucronata</name>
    <name type="common">Asiatic mangrove</name>
    <dbReference type="NCBI Taxonomy" id="61149"/>
    <lineage>
        <taxon>Eukaryota</taxon>
        <taxon>Viridiplantae</taxon>
        <taxon>Streptophyta</taxon>
        <taxon>Embryophyta</taxon>
        <taxon>Tracheophyta</taxon>
        <taxon>Spermatophyta</taxon>
        <taxon>Magnoliopsida</taxon>
        <taxon>eudicotyledons</taxon>
        <taxon>Gunneridae</taxon>
        <taxon>Pentapetalae</taxon>
        <taxon>rosids</taxon>
        <taxon>fabids</taxon>
        <taxon>Malpighiales</taxon>
        <taxon>Rhizophoraceae</taxon>
        <taxon>Rhizophora</taxon>
    </lineage>
</organism>
<name>A0A2P2N8Y3_RHIMU</name>
<dbReference type="AlphaFoldDB" id="A0A2P2N8Y3"/>
<protein>
    <submittedName>
        <fullName evidence="1">Uncharacterized protein</fullName>
    </submittedName>
</protein>
<accession>A0A2P2N8Y3</accession>